<comment type="similarity">
    <text evidence="1">Belongs to the inositol monophosphatase superfamily.</text>
</comment>
<dbReference type="Gene3D" id="3.40.190.80">
    <property type="match status" value="1"/>
</dbReference>
<name>A0A9P4MZ13_9PLEO</name>
<sequence length="278" mass="31081">MIGVSLHYPAPFPPLDHVRGLKRQFQPTELDDIYEFAINLGKRAGMMLIEAAMMSMGGGQMSSDVEGMHVEKDNAVDLVTQTDEGRITFTPRFIGEEAYSKCSSRDYLIDDSPQRLALIRKPIPPTPVTAPKDRRWRKGEGNLEKKVESFVNMVKEHRTKDEKGRMVHGVRSLGSATLNLAWTAMGSVYSWWKVDAGSDTDSLNSRDVAAGIAILQEADGLVTTANPPKNFETAPIEEIRLESRLYLAVRPDGPSSIRTGRQGQERTVREVWRRVRGL</sequence>
<dbReference type="OrthoDB" id="10254945at2759"/>
<gene>
    <name evidence="2" type="ORF">GQ43DRAFT_428637</name>
</gene>
<dbReference type="SUPFAM" id="SSF56655">
    <property type="entry name" value="Carbohydrate phosphatase"/>
    <property type="match status" value="1"/>
</dbReference>
<dbReference type="EMBL" id="ML993868">
    <property type="protein sequence ID" value="KAF2204803.1"/>
    <property type="molecule type" value="Genomic_DNA"/>
</dbReference>
<dbReference type="GO" id="GO:0008934">
    <property type="term" value="F:inositol monophosphate 1-phosphatase activity"/>
    <property type="evidence" value="ECO:0007669"/>
    <property type="project" value="TreeGrafter"/>
</dbReference>
<keyword evidence="3" id="KW-1185">Reference proteome</keyword>
<dbReference type="InterPro" id="IPR000760">
    <property type="entry name" value="Inositol_monophosphatase-like"/>
</dbReference>
<dbReference type="PANTHER" id="PTHR20854">
    <property type="entry name" value="INOSITOL MONOPHOSPHATASE"/>
    <property type="match status" value="1"/>
</dbReference>
<dbReference type="PANTHER" id="PTHR20854:SF39">
    <property type="entry name" value="PROTEIN QUTG"/>
    <property type="match status" value="1"/>
</dbReference>
<comment type="caution">
    <text evidence="2">The sequence shown here is derived from an EMBL/GenBank/DDBJ whole genome shotgun (WGS) entry which is preliminary data.</text>
</comment>
<evidence type="ECO:0000313" key="2">
    <source>
        <dbReference type="EMBL" id="KAF2204803.1"/>
    </source>
</evidence>
<dbReference type="GO" id="GO:0006020">
    <property type="term" value="P:inositol metabolic process"/>
    <property type="evidence" value="ECO:0007669"/>
    <property type="project" value="TreeGrafter"/>
</dbReference>
<evidence type="ECO:0000256" key="1">
    <source>
        <dbReference type="ARBA" id="ARBA00009759"/>
    </source>
</evidence>
<proteinExistence type="inferred from homology"/>
<dbReference type="AlphaFoldDB" id="A0A9P4MZ13"/>
<dbReference type="PRINTS" id="PR00377">
    <property type="entry name" value="IMPHPHTASES"/>
</dbReference>
<evidence type="ECO:0000313" key="3">
    <source>
        <dbReference type="Proteomes" id="UP000799536"/>
    </source>
</evidence>
<organism evidence="2 3">
    <name type="scientific">Delitschia confertaspora ATCC 74209</name>
    <dbReference type="NCBI Taxonomy" id="1513339"/>
    <lineage>
        <taxon>Eukaryota</taxon>
        <taxon>Fungi</taxon>
        <taxon>Dikarya</taxon>
        <taxon>Ascomycota</taxon>
        <taxon>Pezizomycotina</taxon>
        <taxon>Dothideomycetes</taxon>
        <taxon>Pleosporomycetidae</taxon>
        <taxon>Pleosporales</taxon>
        <taxon>Delitschiaceae</taxon>
        <taxon>Delitschia</taxon>
    </lineage>
</organism>
<dbReference type="Pfam" id="PF00459">
    <property type="entry name" value="Inositol_P"/>
    <property type="match status" value="1"/>
</dbReference>
<dbReference type="GO" id="GO:0007165">
    <property type="term" value="P:signal transduction"/>
    <property type="evidence" value="ECO:0007669"/>
    <property type="project" value="TreeGrafter"/>
</dbReference>
<protein>
    <submittedName>
        <fullName evidence="2">Uncharacterized protein</fullName>
    </submittedName>
</protein>
<dbReference type="Proteomes" id="UP000799536">
    <property type="component" value="Unassembled WGS sequence"/>
</dbReference>
<reference evidence="2" key="1">
    <citation type="journal article" date="2020" name="Stud. Mycol.">
        <title>101 Dothideomycetes genomes: a test case for predicting lifestyles and emergence of pathogens.</title>
        <authorList>
            <person name="Haridas S."/>
            <person name="Albert R."/>
            <person name="Binder M."/>
            <person name="Bloem J."/>
            <person name="Labutti K."/>
            <person name="Salamov A."/>
            <person name="Andreopoulos B."/>
            <person name="Baker S."/>
            <person name="Barry K."/>
            <person name="Bills G."/>
            <person name="Bluhm B."/>
            <person name="Cannon C."/>
            <person name="Castanera R."/>
            <person name="Culley D."/>
            <person name="Daum C."/>
            <person name="Ezra D."/>
            <person name="Gonzalez J."/>
            <person name="Henrissat B."/>
            <person name="Kuo A."/>
            <person name="Liang C."/>
            <person name="Lipzen A."/>
            <person name="Lutzoni F."/>
            <person name="Magnuson J."/>
            <person name="Mondo S."/>
            <person name="Nolan M."/>
            <person name="Ohm R."/>
            <person name="Pangilinan J."/>
            <person name="Park H.-J."/>
            <person name="Ramirez L."/>
            <person name="Alfaro M."/>
            <person name="Sun H."/>
            <person name="Tritt A."/>
            <person name="Yoshinaga Y."/>
            <person name="Zwiers L.-H."/>
            <person name="Turgeon B."/>
            <person name="Goodwin S."/>
            <person name="Spatafora J."/>
            <person name="Crous P."/>
            <person name="Grigoriev I."/>
        </authorList>
    </citation>
    <scope>NUCLEOTIDE SEQUENCE</scope>
    <source>
        <strain evidence="2">ATCC 74209</strain>
    </source>
</reference>
<accession>A0A9P4MZ13</accession>